<keyword evidence="3" id="KW-0472">Membrane</keyword>
<feature type="transmembrane region" description="Helical" evidence="3">
    <location>
        <begin position="7"/>
        <end position="26"/>
    </location>
</feature>
<feature type="region of interest" description="Disordered" evidence="2">
    <location>
        <begin position="51"/>
        <end position="73"/>
    </location>
</feature>
<dbReference type="PROSITE" id="PS50072">
    <property type="entry name" value="CSA_PPIASE_2"/>
    <property type="match status" value="1"/>
</dbReference>
<comment type="caution">
    <text evidence="5">The sequence shown here is derived from an EMBL/GenBank/DDBJ whole genome shotgun (WGS) entry which is preliminary data.</text>
</comment>
<keyword evidence="3" id="KW-0812">Transmembrane</keyword>
<sequence>MAARTPLIIGAVVLLVVAAVAIWVRFPSPVAGIAVGDPASEIPGAHCTYRPDPVASTARDVGKPNGTRTRTTGTVPLTLKTTQGDIGITLDRKKAPCAVQSMLFLAKKKFYDGTPCHRLTLSPALSVLQCGDPSGTGRGGPGYMFDSEYPAGLAPAGERGIWVYPAGTVAMANRGPDTNGSQFFMVYADATLPREYPVVGTFDAAGKAVIEKVAAAGVIPNPDLGYDKDGSPKLPITITEAVGGK</sequence>
<organism evidence="5 6">
    <name type="scientific">Kibdelosporangium aridum</name>
    <dbReference type="NCBI Taxonomy" id="2030"/>
    <lineage>
        <taxon>Bacteria</taxon>
        <taxon>Bacillati</taxon>
        <taxon>Actinomycetota</taxon>
        <taxon>Actinomycetes</taxon>
        <taxon>Pseudonocardiales</taxon>
        <taxon>Pseudonocardiaceae</taxon>
        <taxon>Kibdelosporangium</taxon>
    </lineage>
</organism>
<accession>A0A428ZAC8</accession>
<protein>
    <submittedName>
        <fullName evidence="5">Peptidylprolyl isomerase</fullName>
    </submittedName>
</protein>
<evidence type="ECO:0000256" key="1">
    <source>
        <dbReference type="ARBA" id="ARBA00002388"/>
    </source>
</evidence>
<dbReference type="RefSeq" id="WP_037267128.1">
    <property type="nucleotide sequence ID" value="NZ_QHKI01000014.1"/>
</dbReference>
<dbReference type="InterPro" id="IPR044666">
    <property type="entry name" value="Cyclophilin_A-like"/>
</dbReference>
<dbReference type="InterPro" id="IPR029000">
    <property type="entry name" value="Cyclophilin-like_dom_sf"/>
</dbReference>
<dbReference type="Proteomes" id="UP000287547">
    <property type="component" value="Unassembled WGS sequence"/>
</dbReference>
<feature type="domain" description="PPIase cyclophilin-type" evidence="4">
    <location>
        <begin position="84"/>
        <end position="243"/>
    </location>
</feature>
<dbReference type="OrthoDB" id="5507614at2"/>
<dbReference type="AlphaFoldDB" id="A0A428ZAC8"/>
<dbReference type="InterPro" id="IPR002130">
    <property type="entry name" value="Cyclophilin-type_PPIase_dom"/>
</dbReference>
<evidence type="ECO:0000256" key="3">
    <source>
        <dbReference type="SAM" id="Phobius"/>
    </source>
</evidence>
<dbReference type="PANTHER" id="PTHR45625:SF3">
    <property type="entry name" value="PEPTIDYL-PROLYL CIS-TRANS ISOMERASE B-RELATED"/>
    <property type="match status" value="1"/>
</dbReference>
<dbReference type="SUPFAM" id="SSF50891">
    <property type="entry name" value="Cyclophilin-like"/>
    <property type="match status" value="1"/>
</dbReference>
<name>A0A428ZAC8_KIBAR</name>
<dbReference type="CDD" id="cd00317">
    <property type="entry name" value="cyclophilin"/>
    <property type="match status" value="1"/>
</dbReference>
<dbReference type="Gene3D" id="2.40.100.10">
    <property type="entry name" value="Cyclophilin-like"/>
    <property type="match status" value="1"/>
</dbReference>
<dbReference type="GO" id="GO:0003755">
    <property type="term" value="F:peptidyl-prolyl cis-trans isomerase activity"/>
    <property type="evidence" value="ECO:0007669"/>
    <property type="project" value="InterPro"/>
</dbReference>
<evidence type="ECO:0000313" key="6">
    <source>
        <dbReference type="Proteomes" id="UP000287547"/>
    </source>
</evidence>
<evidence type="ECO:0000256" key="2">
    <source>
        <dbReference type="SAM" id="MobiDB-lite"/>
    </source>
</evidence>
<dbReference type="Pfam" id="PF00160">
    <property type="entry name" value="Pro_isomerase"/>
    <property type="match status" value="1"/>
</dbReference>
<comment type="function">
    <text evidence="1">PPIases accelerate the folding of proteins. It catalyzes the cis-trans isomerization of proline imidic peptide bonds in oligopeptides.</text>
</comment>
<dbReference type="EMBL" id="QHKI01000014">
    <property type="protein sequence ID" value="RSM85004.1"/>
    <property type="molecule type" value="Genomic_DNA"/>
</dbReference>
<evidence type="ECO:0000259" key="4">
    <source>
        <dbReference type="PROSITE" id="PS50072"/>
    </source>
</evidence>
<keyword evidence="5" id="KW-0413">Isomerase</keyword>
<proteinExistence type="predicted"/>
<feature type="compositionally biased region" description="Low complexity" evidence="2">
    <location>
        <begin position="63"/>
        <end position="73"/>
    </location>
</feature>
<gene>
    <name evidence="5" type="ORF">DMH04_19330</name>
</gene>
<keyword evidence="3" id="KW-1133">Transmembrane helix</keyword>
<dbReference type="PANTHER" id="PTHR45625">
    <property type="entry name" value="PEPTIDYL-PROLYL CIS-TRANS ISOMERASE-RELATED"/>
    <property type="match status" value="1"/>
</dbReference>
<reference evidence="5 6" key="1">
    <citation type="submission" date="2018-05" db="EMBL/GenBank/DDBJ databases">
        <title>Evolution of GPA BGCs.</title>
        <authorList>
            <person name="Waglechner N."/>
            <person name="Wright G.D."/>
        </authorList>
    </citation>
    <scope>NUCLEOTIDE SEQUENCE [LARGE SCALE GENOMIC DNA]</scope>
    <source>
        <strain evidence="5 6">A82846</strain>
    </source>
</reference>
<evidence type="ECO:0000313" key="5">
    <source>
        <dbReference type="EMBL" id="RSM85004.1"/>
    </source>
</evidence>